<dbReference type="CDD" id="cd18799">
    <property type="entry name" value="SF2_C_EcoAI-like"/>
    <property type="match status" value="1"/>
</dbReference>
<gene>
    <name evidence="3" type="ORF">NATSA_12445</name>
</gene>
<protein>
    <submittedName>
        <fullName evidence="3">DUF3427 domain-containing protein</fullName>
    </submittedName>
</protein>
<proteinExistence type="predicted"/>
<dbReference type="InterPro" id="IPR001650">
    <property type="entry name" value="Helicase_C-like"/>
</dbReference>
<dbReference type="InterPro" id="IPR006935">
    <property type="entry name" value="Helicase/UvrB_N"/>
</dbReference>
<dbReference type="InterPro" id="IPR052511">
    <property type="entry name" value="ATP-dep_Helicase"/>
</dbReference>
<dbReference type="PROSITE" id="PS51194">
    <property type="entry name" value="HELICASE_CTER"/>
    <property type="match status" value="1"/>
</dbReference>
<dbReference type="Gene3D" id="3.40.50.300">
    <property type="entry name" value="P-loop containing nucleotide triphosphate hydrolases"/>
    <property type="match status" value="2"/>
</dbReference>
<accession>A0A8J7UUC1</accession>
<dbReference type="CDD" id="cd18032">
    <property type="entry name" value="DEXHc_RE_I_III_res"/>
    <property type="match status" value="1"/>
</dbReference>
<evidence type="ECO:0000259" key="2">
    <source>
        <dbReference type="PROSITE" id="PS51194"/>
    </source>
</evidence>
<dbReference type="InterPro" id="IPR025202">
    <property type="entry name" value="PLD-like_dom"/>
</dbReference>
<name>A0A8J7UUC1_9BACT</name>
<dbReference type="GO" id="GO:0005524">
    <property type="term" value="F:ATP binding"/>
    <property type="evidence" value="ECO:0007669"/>
    <property type="project" value="InterPro"/>
</dbReference>
<dbReference type="PANTHER" id="PTHR47962:SF7">
    <property type="entry name" value="MITOCHONDRIAL ATP-DEPENDENT HELICASE IRC3-RELATED"/>
    <property type="match status" value="1"/>
</dbReference>
<evidence type="ECO:0000259" key="1">
    <source>
        <dbReference type="PROSITE" id="PS51192"/>
    </source>
</evidence>
<dbReference type="GO" id="GO:0016887">
    <property type="term" value="F:ATP hydrolysis activity"/>
    <property type="evidence" value="ECO:0007669"/>
    <property type="project" value="TreeGrafter"/>
</dbReference>
<evidence type="ECO:0000313" key="3">
    <source>
        <dbReference type="EMBL" id="MBP3193476.1"/>
    </source>
</evidence>
<dbReference type="RefSeq" id="WP_210512934.1">
    <property type="nucleotide sequence ID" value="NZ_JAFIDN010000011.1"/>
</dbReference>
<dbReference type="Pfam" id="PF04851">
    <property type="entry name" value="ResIII"/>
    <property type="match status" value="1"/>
</dbReference>
<feature type="domain" description="Helicase ATP-binding" evidence="1">
    <location>
        <begin position="333"/>
        <end position="502"/>
    </location>
</feature>
<organism evidence="3 4">
    <name type="scientific">Natronogracilivirga saccharolytica</name>
    <dbReference type="NCBI Taxonomy" id="2812953"/>
    <lineage>
        <taxon>Bacteria</taxon>
        <taxon>Pseudomonadati</taxon>
        <taxon>Balneolota</taxon>
        <taxon>Balneolia</taxon>
        <taxon>Balneolales</taxon>
        <taxon>Cyclonatronaceae</taxon>
        <taxon>Natronogracilivirga</taxon>
    </lineage>
</organism>
<dbReference type="InterPro" id="IPR014001">
    <property type="entry name" value="Helicase_ATP-bd"/>
</dbReference>
<dbReference type="EMBL" id="JAFIDN010000011">
    <property type="protein sequence ID" value="MBP3193476.1"/>
    <property type="molecule type" value="Genomic_DNA"/>
</dbReference>
<dbReference type="PROSITE" id="PS51192">
    <property type="entry name" value="HELICASE_ATP_BIND_1"/>
    <property type="match status" value="1"/>
</dbReference>
<dbReference type="Proteomes" id="UP000673975">
    <property type="component" value="Unassembled WGS sequence"/>
</dbReference>
<dbReference type="CDD" id="cd09203">
    <property type="entry name" value="PLDc_N_DEXD_b1"/>
    <property type="match status" value="1"/>
</dbReference>
<dbReference type="InterPro" id="IPR027417">
    <property type="entry name" value="P-loop_NTPase"/>
</dbReference>
<reference evidence="3" key="1">
    <citation type="submission" date="2021-02" db="EMBL/GenBank/DDBJ databases">
        <title>Natronogracilivirga saccharolytica gen. nov. sp. nov. a new anaerobic, haloalkiliphilic carbohydrate-fermenting bacterium from soda lake and proposing of Cyclonatronumiaceae fam. nov. in the phylum Balneolaeota.</title>
        <authorList>
            <person name="Zhilina T.N."/>
            <person name="Sorokin D.Y."/>
            <person name="Zavarzina D.G."/>
            <person name="Toshchakov S.V."/>
            <person name="Kublanov I.V."/>
        </authorList>
    </citation>
    <scope>NUCLEOTIDE SEQUENCE</scope>
    <source>
        <strain evidence="3">Z-1702</strain>
    </source>
</reference>
<feature type="domain" description="Helicase C-terminal" evidence="2">
    <location>
        <begin position="561"/>
        <end position="728"/>
    </location>
</feature>
<dbReference type="GO" id="GO:0003677">
    <property type="term" value="F:DNA binding"/>
    <property type="evidence" value="ECO:0007669"/>
    <property type="project" value="InterPro"/>
</dbReference>
<dbReference type="AlphaFoldDB" id="A0A8J7UUC1"/>
<evidence type="ECO:0000313" key="4">
    <source>
        <dbReference type="Proteomes" id="UP000673975"/>
    </source>
</evidence>
<dbReference type="Pfam" id="PF00271">
    <property type="entry name" value="Helicase_C"/>
    <property type="match status" value="1"/>
</dbReference>
<dbReference type="SUPFAM" id="SSF52540">
    <property type="entry name" value="P-loop containing nucleoside triphosphate hydrolases"/>
    <property type="match status" value="1"/>
</dbReference>
<comment type="caution">
    <text evidence="3">The sequence shown here is derived from an EMBL/GenBank/DDBJ whole genome shotgun (WGS) entry which is preliminary data.</text>
</comment>
<sequence length="1069" mass="124203">MTLTYGLYEQLISRTLQRKLEEQDQRQYHIAKEPLDPEEAALYLSRYLSRIMQSVLGEYRSDHEGIKQQIQLCNELIERLNQSTRRLDLSEDLIEAGGQVLTAVFDQNNAPFSNLEEHLKRITPVTRLTQSELFTGSRAGITMESELKKEILSSDRIDLLISFIKWTGIRIFEQELREFTGRGGRLRVITTSYLGATDEKAIRFLNELQNTEIRVSYNTGSERLHAKSYLFRRNTGFHTAYIGSSNISQSALTSGLEWNLKVTNSEISHIIDKFIKTFETYWNDYDFEPYEAKRLTSALRDARRSYDATPSFVYFDLRPYPFQQRILETLSARRSVHDSWRNLIVAATGTGKTVISGFDYRRFCKKEEEEQENLQRQANTTTRPKLLFIAHREEILKQAMATFRGILRDQNFGELWTGRYEPTHVDYVFASVQTLNSRWDQISLSKEYYDYIVVDEVHHIAASSYRPIIDYFKPKVLLGLTATPERMDGEDILRDFDNRIAAEIRLPEALNRKLLCPFQYFGITDSVDLSGVTWRRGGYATEELSHVYTASDARVGEVIDSIRKYTVDEHKVRALGFCVDMRHAEFMAERFVSAGFRAAVLTSKNAIRREELRLKLARGDINYLFVVDMFNEGLDIPEVDTVLFLRPTESLTVFLQQLGRGLRNSDGKECLTVLDYVANARKEYDYEHKFRALVGKTDTSTRREIERDFPNLPLGCSITLERVARDRIIENIRRNTRRTHAHMRHLIRQFQHQSTLPLTLENFLEFYHLDPEEIYKRDKNFHRLCADAGLIPGFSESLEKNVTKAIFQKWLPNRCVGYFRFIRQLLAKFAQNKVSSLDDSDFKEPEHALMAMMLCYDIWSVPPAKAGFSSLTRAVEHIGSHPVMCTEIVQVLDWIIARIEVEEKTFRPGYPCPLRFHARYHRDQILTAFGFNDFRKSKSIKEGVARIGETNTELLFVTLEKSEKEYSPTTMYHDYAINEELFHWQSQNSARPDRGRGQEYVQQRDKGKNVLLFVRERKKSKWGNTIGYVFLGPVQYVTHEGAQPMSITWRLEEPMPASLLESGRKLVAG</sequence>
<keyword evidence="4" id="KW-1185">Reference proteome</keyword>
<dbReference type="Pfam" id="PF11907">
    <property type="entry name" value="DUF3427"/>
    <property type="match status" value="1"/>
</dbReference>
<dbReference type="SUPFAM" id="SSF56024">
    <property type="entry name" value="Phospholipase D/nuclease"/>
    <property type="match status" value="1"/>
</dbReference>
<dbReference type="SMART" id="SM00490">
    <property type="entry name" value="HELICc"/>
    <property type="match status" value="1"/>
</dbReference>
<dbReference type="PANTHER" id="PTHR47962">
    <property type="entry name" value="ATP-DEPENDENT HELICASE LHR-RELATED-RELATED"/>
    <property type="match status" value="1"/>
</dbReference>
<dbReference type="InterPro" id="IPR021835">
    <property type="entry name" value="DUF3427"/>
</dbReference>
<dbReference type="SMART" id="SM00487">
    <property type="entry name" value="DEXDc"/>
    <property type="match status" value="1"/>
</dbReference>
<dbReference type="Pfam" id="PF13091">
    <property type="entry name" value="PLDc_2"/>
    <property type="match status" value="1"/>
</dbReference>
<dbReference type="Gene3D" id="3.30.870.10">
    <property type="entry name" value="Endonuclease Chain A"/>
    <property type="match status" value="1"/>
</dbReference>